<protein>
    <recommendedName>
        <fullName evidence="1">DUF5615 domain-containing protein</fullName>
    </recommendedName>
</protein>
<dbReference type="STRING" id="675511.GCA_000341735_01405"/>
<keyword evidence="3" id="KW-1185">Reference proteome</keyword>
<evidence type="ECO:0000313" key="3">
    <source>
        <dbReference type="Proteomes" id="UP000305881"/>
    </source>
</evidence>
<dbReference type="RefSeq" id="WP_017839968.1">
    <property type="nucleotide sequence ID" value="NZ_CP035467.1"/>
</dbReference>
<dbReference type="InterPro" id="IPR041049">
    <property type="entry name" value="DUF5615"/>
</dbReference>
<evidence type="ECO:0000313" key="2">
    <source>
        <dbReference type="EMBL" id="QCW82204.1"/>
    </source>
</evidence>
<feature type="domain" description="DUF5615" evidence="1">
    <location>
        <begin position="1"/>
        <end position="108"/>
    </location>
</feature>
<sequence length="110" mass="12500">MKLLFDENLSPKLVAALIDAFPGSAHVDRIGLGGESDHAVWEYAKHHGYTLVSKDSDFYDKSALLGYPPKVIWIRRGNCSNRHIQLLLRNKVDGIREFHDNPELSFLQIL</sequence>
<dbReference type="Pfam" id="PF18480">
    <property type="entry name" value="DUF5615"/>
    <property type="match status" value="1"/>
</dbReference>
<gene>
    <name evidence="2" type="ORF">EQU24_08090</name>
</gene>
<proteinExistence type="predicted"/>
<dbReference type="EMBL" id="CP035467">
    <property type="protein sequence ID" value="QCW82204.1"/>
    <property type="molecule type" value="Genomic_DNA"/>
</dbReference>
<dbReference type="Proteomes" id="UP000305881">
    <property type="component" value="Chromosome"/>
</dbReference>
<dbReference type="KEGG" id="mbur:EQU24_08090"/>
<organism evidence="2 3">
    <name type="scientific">Methylotuvimicrobium buryatense</name>
    <name type="common">Methylomicrobium buryatense</name>
    <dbReference type="NCBI Taxonomy" id="95641"/>
    <lineage>
        <taxon>Bacteria</taxon>
        <taxon>Pseudomonadati</taxon>
        <taxon>Pseudomonadota</taxon>
        <taxon>Gammaproteobacteria</taxon>
        <taxon>Methylococcales</taxon>
        <taxon>Methylococcaceae</taxon>
        <taxon>Methylotuvimicrobium</taxon>
    </lineage>
</organism>
<accession>A0A4P9ULT5</accession>
<evidence type="ECO:0000259" key="1">
    <source>
        <dbReference type="Pfam" id="PF18480"/>
    </source>
</evidence>
<reference evidence="3" key="1">
    <citation type="journal article" date="2019" name="J. Bacteriol.">
        <title>A Mutagenic Screen Identifies a TonB-Dependent Receptor Required for the Lanthanide Metal Switch in the Type I Methanotroph 'Methylotuvimicrobium buryatense' 5GB1C.</title>
        <authorList>
            <person name="Groom J.D."/>
            <person name="Ford S.M."/>
            <person name="Pesesky M.W."/>
            <person name="Lidstrom M.E."/>
        </authorList>
    </citation>
    <scope>NUCLEOTIDE SEQUENCE [LARGE SCALE GENOMIC DNA]</scope>
    <source>
        <strain evidence="3">5GB1C</strain>
    </source>
</reference>
<dbReference type="AlphaFoldDB" id="A0A4P9ULT5"/>
<name>A0A4P9ULT5_METBY</name>
<dbReference type="OrthoDB" id="334367at2"/>